<evidence type="ECO:0000313" key="3">
    <source>
        <dbReference type="Proteomes" id="UP000629923"/>
    </source>
</evidence>
<accession>A0A923J7N0</accession>
<protein>
    <submittedName>
        <fullName evidence="2">DUF2554 family protein</fullName>
    </submittedName>
</protein>
<sequence>MVCPRHCSVEKRYVKRSISALLLLCALFSGHLLAHRQGHEYFPVQSLEQQLLHEADSDELRSQHEEAAADLREHHRWQDDRKPRASCQ</sequence>
<comment type="caution">
    <text evidence="2">The sequence shown here is derived from an EMBL/GenBank/DDBJ whole genome shotgun (WGS) entry which is preliminary data.</text>
</comment>
<dbReference type="InterPro" id="IPR020117">
    <property type="entry name" value="Uncharacterised_YncJ"/>
</dbReference>
<dbReference type="Proteomes" id="UP000629923">
    <property type="component" value="Unassembled WGS sequence"/>
</dbReference>
<gene>
    <name evidence="2" type="ORF">H7U18_25835</name>
</gene>
<proteinExistence type="predicted"/>
<name>A0A923J7N0_KLEPN</name>
<reference evidence="2" key="1">
    <citation type="submission" date="2020-08" db="EMBL/GenBank/DDBJ databases">
        <title>Tigecycline and colistin resistance in Klebsiella pneumoniae.</title>
        <authorList>
            <person name="Ramesh N."/>
            <person name="Shanthini T."/>
            <person name="Prasanth M."/>
            <person name="Senthilkumar N."/>
            <person name="Meesala Krishna M."/>
            <person name="Guruswami G."/>
        </authorList>
    </citation>
    <scope>NUCLEOTIDE SEQUENCE</scope>
    <source>
        <strain evidence="2">SHM 84C</strain>
    </source>
</reference>
<feature type="region of interest" description="Disordered" evidence="1">
    <location>
        <begin position="56"/>
        <end position="88"/>
    </location>
</feature>
<dbReference type="Pfam" id="PF10829">
    <property type="entry name" value="DUF2554"/>
    <property type="match status" value="1"/>
</dbReference>
<dbReference type="EMBL" id="JACLQZ010000001">
    <property type="protein sequence ID" value="MBC2873327.1"/>
    <property type="molecule type" value="Genomic_DNA"/>
</dbReference>
<evidence type="ECO:0000313" key="2">
    <source>
        <dbReference type="EMBL" id="MBC2873327.1"/>
    </source>
</evidence>
<dbReference type="AlphaFoldDB" id="A0A923J7N0"/>
<evidence type="ECO:0000256" key="1">
    <source>
        <dbReference type="SAM" id="MobiDB-lite"/>
    </source>
</evidence>
<organism evidence="2 3">
    <name type="scientific">Klebsiella pneumoniae</name>
    <dbReference type="NCBI Taxonomy" id="573"/>
    <lineage>
        <taxon>Bacteria</taxon>
        <taxon>Pseudomonadati</taxon>
        <taxon>Pseudomonadota</taxon>
        <taxon>Gammaproteobacteria</taxon>
        <taxon>Enterobacterales</taxon>
        <taxon>Enterobacteriaceae</taxon>
        <taxon>Klebsiella/Raoultella group</taxon>
        <taxon>Klebsiella</taxon>
        <taxon>Klebsiella pneumoniae complex</taxon>
    </lineage>
</organism>